<sequence>MQLRDSIPEDAIVAPIKASKVVDKLRCAASKIHISFDRWTVKGGKRGFFGIVAHFATAKGDLRDVAINLPQLLGAYTSDRIANCVAETLQKFNITAQNVSYFILNNEFNNDTAIATLRAKFSFNLNKDAFNNDENLAEEEKYLNE</sequence>
<evidence type="ECO:0000313" key="2">
    <source>
        <dbReference type="Proteomes" id="UP000245464"/>
    </source>
</evidence>
<dbReference type="EMBL" id="NQIK02000010">
    <property type="protein sequence ID" value="KAF7565577.1"/>
    <property type="molecule type" value="Genomic_DNA"/>
</dbReference>
<name>A0A834RPK2_9PLEO</name>
<proteinExistence type="predicted"/>
<dbReference type="RefSeq" id="XP_065959411.1">
    <property type="nucleotide sequence ID" value="XM_066104847.1"/>
</dbReference>
<protein>
    <submittedName>
        <fullName evidence="1">Uncharacterized protein</fullName>
    </submittedName>
</protein>
<dbReference type="Proteomes" id="UP000245464">
    <property type="component" value="Chromosome 10"/>
</dbReference>
<dbReference type="SUPFAM" id="SSF53098">
    <property type="entry name" value="Ribonuclease H-like"/>
    <property type="match status" value="1"/>
</dbReference>
<dbReference type="KEGG" id="ptrr:90954965"/>
<comment type="caution">
    <text evidence="1">The sequence shown here is derived from an EMBL/GenBank/DDBJ whole genome shotgun (WGS) entry which is preliminary data.</text>
</comment>
<gene>
    <name evidence="1" type="ORF">PtrM4_050110</name>
</gene>
<accession>A0A834RPK2</accession>
<dbReference type="AlphaFoldDB" id="A0A834RPK2"/>
<evidence type="ECO:0000313" key="1">
    <source>
        <dbReference type="EMBL" id="KAF7565577.1"/>
    </source>
</evidence>
<organism evidence="1 2">
    <name type="scientific">Pyrenophora tritici-repentis</name>
    <dbReference type="NCBI Taxonomy" id="45151"/>
    <lineage>
        <taxon>Eukaryota</taxon>
        <taxon>Fungi</taxon>
        <taxon>Dikarya</taxon>
        <taxon>Ascomycota</taxon>
        <taxon>Pezizomycotina</taxon>
        <taxon>Dothideomycetes</taxon>
        <taxon>Pleosporomycetidae</taxon>
        <taxon>Pleosporales</taxon>
        <taxon>Pleosporineae</taxon>
        <taxon>Pleosporaceae</taxon>
        <taxon>Pyrenophora</taxon>
    </lineage>
</organism>
<dbReference type="InterPro" id="IPR012337">
    <property type="entry name" value="RNaseH-like_sf"/>
</dbReference>
<dbReference type="GeneID" id="90954965"/>
<reference evidence="1" key="1">
    <citation type="journal article" date="2018" name="BMC Genomics">
        <title>Comparative genomics of the wheat fungal pathogen Pyrenophora tritici-repentis reveals chromosomal variations and genome plasticity.</title>
        <authorList>
            <person name="Moolhuijzen P."/>
            <person name="See P.T."/>
            <person name="Hane J.K."/>
            <person name="Shi G."/>
            <person name="Liu Z."/>
            <person name="Oliver R.P."/>
            <person name="Moffat C.S."/>
        </authorList>
    </citation>
    <scope>NUCLEOTIDE SEQUENCE [LARGE SCALE GENOMIC DNA]</scope>
    <source>
        <strain evidence="1">M4</strain>
    </source>
</reference>